<name>B2JWE7_PARP8</name>
<evidence type="ECO:0000313" key="1">
    <source>
        <dbReference type="EMBL" id="ACC75274.1"/>
    </source>
</evidence>
<organism evidence="1 2">
    <name type="scientific">Paraburkholderia phymatum (strain DSM 17167 / CIP 108236 / LMG 21445 / STM815)</name>
    <name type="common">Burkholderia phymatum</name>
    <dbReference type="NCBI Taxonomy" id="391038"/>
    <lineage>
        <taxon>Bacteria</taxon>
        <taxon>Pseudomonadati</taxon>
        <taxon>Pseudomonadota</taxon>
        <taxon>Betaproteobacteria</taxon>
        <taxon>Burkholderiales</taxon>
        <taxon>Burkholderiaceae</taxon>
        <taxon>Paraburkholderia</taxon>
    </lineage>
</organism>
<accession>B2JWE7</accession>
<dbReference type="Proteomes" id="UP000001192">
    <property type="component" value="Plasmid pBPHY01"/>
</dbReference>
<proteinExistence type="predicted"/>
<gene>
    <name evidence="1" type="ordered locus">Bphy_6231</name>
</gene>
<dbReference type="AlphaFoldDB" id="B2JWE7"/>
<protein>
    <submittedName>
        <fullName evidence="1">Uncharacterized protein</fullName>
    </submittedName>
</protein>
<dbReference type="EMBL" id="CP001045">
    <property type="protein sequence ID" value="ACC75274.1"/>
    <property type="molecule type" value="Genomic_DNA"/>
</dbReference>
<dbReference type="HOGENOM" id="CLU_2477405_0_0_4"/>
<reference evidence="2" key="1">
    <citation type="journal article" date="2014" name="Stand. Genomic Sci.">
        <title>Complete genome sequence of Burkholderia phymatum STM815(T), a broad host range and efficient nitrogen-fixing symbiont of Mimosa species.</title>
        <authorList>
            <person name="Moulin L."/>
            <person name="Klonowska A."/>
            <person name="Caroline B."/>
            <person name="Booth K."/>
            <person name="Vriezen J.A."/>
            <person name="Melkonian R."/>
            <person name="James E.K."/>
            <person name="Young J.P."/>
            <person name="Bena G."/>
            <person name="Hauser L."/>
            <person name="Land M."/>
            <person name="Kyrpides N."/>
            <person name="Bruce D."/>
            <person name="Chain P."/>
            <person name="Copeland A."/>
            <person name="Pitluck S."/>
            <person name="Woyke T."/>
            <person name="Lizotte-Waniewski M."/>
            <person name="Bristow J."/>
            <person name="Riley M."/>
        </authorList>
    </citation>
    <scope>NUCLEOTIDE SEQUENCE [LARGE SCALE GENOMIC DNA]</scope>
    <source>
        <strain evidence="2">DSM 17167 / CIP 108236 / LMG 21445 / STM815</strain>
        <plasmid evidence="2">Plasmid pBPHY01</plasmid>
    </source>
</reference>
<geneLocation type="plasmid" evidence="1 2">
    <name>pBPHY01</name>
</geneLocation>
<evidence type="ECO:0000313" key="2">
    <source>
        <dbReference type="Proteomes" id="UP000001192"/>
    </source>
</evidence>
<dbReference type="KEGG" id="bph:Bphy_6231"/>
<sequence length="87" mass="9509">MSTWGLSQREKLACPFRPAMSHICCSETPALVERQYLSGQTHWLLLPAGFVVGRRLHVLSAVCAKRAGFPSAGKFEKERAGNDGVGH</sequence>
<keyword evidence="2" id="KW-1185">Reference proteome</keyword>
<keyword evidence="1" id="KW-0614">Plasmid</keyword>